<organism evidence="1 2">
    <name type="scientific">Aromia moschata</name>
    <dbReference type="NCBI Taxonomy" id="1265417"/>
    <lineage>
        <taxon>Eukaryota</taxon>
        <taxon>Metazoa</taxon>
        <taxon>Ecdysozoa</taxon>
        <taxon>Arthropoda</taxon>
        <taxon>Hexapoda</taxon>
        <taxon>Insecta</taxon>
        <taxon>Pterygota</taxon>
        <taxon>Neoptera</taxon>
        <taxon>Endopterygota</taxon>
        <taxon>Coleoptera</taxon>
        <taxon>Polyphaga</taxon>
        <taxon>Cucujiformia</taxon>
        <taxon>Chrysomeloidea</taxon>
        <taxon>Cerambycidae</taxon>
        <taxon>Cerambycinae</taxon>
        <taxon>Callichromatini</taxon>
        <taxon>Aromia</taxon>
    </lineage>
</organism>
<sequence length="319" mass="36548">MNNKSGTASTSNSTCCGCFRRRTHESITLLEMYEMRCSDPGKCAQRARLGPPDNDCALSIKIATMLNEDKAEVREKIKESQQNANYTEFEFADDAISLNTTKKETHDCGGSPVAGVTNDTAKNPYITVNGKEELPCVHEIKYYLADDETDIQNRYVKKLSDVKSLRSDIVNNRDRDRGRRNLNGNYNQVNVRNVYGYCTLPKNKKKSSCPKYWLRHVDPPKRVTPDGTHIYYWCDMQKKICTLAVVSSYFRSLNSRKSNAKLDDGAYNPLWTMRGFTQTFHFWKENKRAQSVPLNAFLTYVTLPWWSIAKASMFLSSFI</sequence>
<dbReference type="AlphaFoldDB" id="A0AAV8Y3T3"/>
<comment type="caution">
    <text evidence="1">The sequence shown here is derived from an EMBL/GenBank/DDBJ whole genome shotgun (WGS) entry which is preliminary data.</text>
</comment>
<evidence type="ECO:0000313" key="2">
    <source>
        <dbReference type="Proteomes" id="UP001162162"/>
    </source>
</evidence>
<protein>
    <submittedName>
        <fullName evidence="1">Uncharacterized protein</fullName>
    </submittedName>
</protein>
<name>A0AAV8Y3T3_9CUCU</name>
<proteinExistence type="predicted"/>
<dbReference type="Proteomes" id="UP001162162">
    <property type="component" value="Unassembled WGS sequence"/>
</dbReference>
<dbReference type="EMBL" id="JAPWTK010000216">
    <property type="protein sequence ID" value="KAJ8945439.1"/>
    <property type="molecule type" value="Genomic_DNA"/>
</dbReference>
<gene>
    <name evidence="1" type="ORF">NQ318_009895</name>
</gene>
<keyword evidence="2" id="KW-1185">Reference proteome</keyword>
<reference evidence="1" key="1">
    <citation type="journal article" date="2023" name="Insect Mol. Biol.">
        <title>Genome sequencing provides insights into the evolution of gene families encoding plant cell wall-degrading enzymes in longhorned beetles.</title>
        <authorList>
            <person name="Shin N.R."/>
            <person name="Okamura Y."/>
            <person name="Kirsch R."/>
            <person name="Pauchet Y."/>
        </authorList>
    </citation>
    <scope>NUCLEOTIDE SEQUENCE</scope>
    <source>
        <strain evidence="1">AMC_N1</strain>
    </source>
</reference>
<accession>A0AAV8Y3T3</accession>
<evidence type="ECO:0000313" key="1">
    <source>
        <dbReference type="EMBL" id="KAJ8945439.1"/>
    </source>
</evidence>